<dbReference type="InterPro" id="IPR029041">
    <property type="entry name" value="FAD-linked_oxidoreductase-like"/>
</dbReference>
<evidence type="ECO:0000256" key="11">
    <source>
        <dbReference type="ARBA" id="ARBA00048628"/>
    </source>
</evidence>
<evidence type="ECO:0000256" key="7">
    <source>
        <dbReference type="ARBA" id="ARBA00023002"/>
    </source>
</evidence>
<dbReference type="InterPro" id="IPR003171">
    <property type="entry name" value="Mehydrof_redctse-like"/>
</dbReference>
<dbReference type="PANTHER" id="PTHR45754">
    <property type="entry name" value="METHYLENETETRAHYDROFOLATE REDUCTASE"/>
    <property type="match status" value="1"/>
</dbReference>
<keyword evidence="8" id="KW-0520">NAD</keyword>
<dbReference type="NCBIfam" id="TIGR00676">
    <property type="entry name" value="fadh2"/>
    <property type="match status" value="1"/>
</dbReference>
<evidence type="ECO:0000256" key="12">
    <source>
        <dbReference type="RuleBase" id="RU003862"/>
    </source>
</evidence>
<evidence type="ECO:0000256" key="8">
    <source>
        <dbReference type="ARBA" id="ARBA00023027"/>
    </source>
</evidence>
<reference evidence="13 14" key="1">
    <citation type="submission" date="2022-10" db="EMBL/GenBank/DDBJ databases">
        <title>Luteolibacter flavescens strain MCCC 1K03193, whole genome shotgun sequencing project.</title>
        <authorList>
            <person name="Zhao G."/>
            <person name="Shen L."/>
        </authorList>
    </citation>
    <scope>NUCLEOTIDE SEQUENCE [LARGE SCALE GENOMIC DNA]</scope>
    <source>
        <strain evidence="13 14">MCCC 1K03193</strain>
    </source>
</reference>
<keyword evidence="9" id="KW-0486">Methionine biosynthesis</keyword>
<evidence type="ECO:0000256" key="10">
    <source>
        <dbReference type="ARBA" id="ARBA00034478"/>
    </source>
</evidence>
<dbReference type="Pfam" id="PF02219">
    <property type="entry name" value="MTHFR"/>
    <property type="match status" value="1"/>
</dbReference>
<dbReference type="GO" id="GO:0004489">
    <property type="term" value="F:methylenetetrahydrofolate reductase [NAD(P)H] activity"/>
    <property type="evidence" value="ECO:0007669"/>
    <property type="project" value="UniProtKB-EC"/>
</dbReference>
<dbReference type="Gene3D" id="3.20.20.220">
    <property type="match status" value="1"/>
</dbReference>
<evidence type="ECO:0000256" key="1">
    <source>
        <dbReference type="ARBA" id="ARBA00001974"/>
    </source>
</evidence>
<dbReference type="InterPro" id="IPR004620">
    <property type="entry name" value="MTHF_reductase_bac"/>
</dbReference>
<comment type="cofactor">
    <cofactor evidence="1 12">
        <name>FAD</name>
        <dbReference type="ChEBI" id="CHEBI:57692"/>
    </cofactor>
</comment>
<organism evidence="13 14">
    <name type="scientific">Luteolibacter flavescens</name>
    <dbReference type="NCBI Taxonomy" id="1859460"/>
    <lineage>
        <taxon>Bacteria</taxon>
        <taxon>Pseudomonadati</taxon>
        <taxon>Verrucomicrobiota</taxon>
        <taxon>Verrucomicrobiia</taxon>
        <taxon>Verrucomicrobiales</taxon>
        <taxon>Verrucomicrobiaceae</taxon>
        <taxon>Luteolibacter</taxon>
    </lineage>
</organism>
<keyword evidence="4" id="KW-0028">Amino-acid biosynthesis</keyword>
<keyword evidence="5 12" id="KW-0285">Flavoprotein</keyword>
<evidence type="ECO:0000313" key="14">
    <source>
        <dbReference type="Proteomes" id="UP001207930"/>
    </source>
</evidence>
<dbReference type="RefSeq" id="WP_264501527.1">
    <property type="nucleotide sequence ID" value="NZ_JAPDDS010000006.1"/>
</dbReference>
<comment type="pathway">
    <text evidence="2 12">One-carbon metabolism; tetrahydrofolate interconversion.</text>
</comment>
<comment type="pathway">
    <text evidence="10">Amino-acid biosynthesis; L-methionine biosynthesis via de novo pathway.</text>
</comment>
<proteinExistence type="inferred from homology"/>
<sequence>MHIRDILSGPGPKFSFEYFPPKSPEAAESLFRTITELQRCDPAFVSVTYGAGGTTRGATHGLVLRLLQETRVNAIPHLTCVGHTEAEISSLLESYAVAGVSNILALRGDPPKSGGGAKGDFPYAADLVGFIRRFSERHGHDFGIGVAGFPEGHPGTPNRMLEIDHLKAKVDAGADYICTQMFFHNGDFYDFRDRCELAGVRVPILAGIMPVTSLAGLNRMSELAAGARFPARLLRLLARANGDDAVVRRIGVHYATTQCADLLDHEVAGIHLYTLNQSSATVEIFHSLGLRSPEAAVS</sequence>
<gene>
    <name evidence="13" type="primary">metF</name>
    <name evidence="13" type="ORF">OKA04_12605</name>
</gene>
<evidence type="ECO:0000256" key="4">
    <source>
        <dbReference type="ARBA" id="ARBA00022605"/>
    </source>
</evidence>
<comment type="similarity">
    <text evidence="3 12">Belongs to the methylenetetrahydrofolate reductase family.</text>
</comment>
<evidence type="ECO:0000256" key="5">
    <source>
        <dbReference type="ARBA" id="ARBA00022630"/>
    </source>
</evidence>
<keyword evidence="6 12" id="KW-0274">FAD</keyword>
<evidence type="ECO:0000256" key="3">
    <source>
        <dbReference type="ARBA" id="ARBA00006743"/>
    </source>
</evidence>
<keyword evidence="14" id="KW-1185">Reference proteome</keyword>
<comment type="catalytic activity">
    <reaction evidence="11">
        <text>(6S)-5-methyl-5,6,7,8-tetrahydrofolate + NAD(+) = (6R)-5,10-methylene-5,6,7,8-tetrahydrofolate + NADH + H(+)</text>
        <dbReference type="Rhea" id="RHEA:19821"/>
        <dbReference type="ChEBI" id="CHEBI:15378"/>
        <dbReference type="ChEBI" id="CHEBI:15636"/>
        <dbReference type="ChEBI" id="CHEBI:18608"/>
        <dbReference type="ChEBI" id="CHEBI:57540"/>
        <dbReference type="ChEBI" id="CHEBI:57945"/>
        <dbReference type="EC" id="1.5.1.54"/>
    </reaction>
    <physiologicalReaction direction="right-to-left" evidence="11">
        <dbReference type="Rhea" id="RHEA:19823"/>
    </physiologicalReaction>
</comment>
<dbReference type="PANTHER" id="PTHR45754:SF3">
    <property type="entry name" value="METHYLENETETRAHYDROFOLATE REDUCTASE (NADPH)"/>
    <property type="match status" value="1"/>
</dbReference>
<protein>
    <recommendedName>
        <fullName evidence="12">Methylenetetrahydrofolate reductase</fullName>
        <ecNumber evidence="12">1.5.1.54</ecNumber>
    </recommendedName>
</protein>
<keyword evidence="7 12" id="KW-0560">Oxidoreductase</keyword>
<evidence type="ECO:0000256" key="6">
    <source>
        <dbReference type="ARBA" id="ARBA00022827"/>
    </source>
</evidence>
<dbReference type="CDD" id="cd00537">
    <property type="entry name" value="MTHFR"/>
    <property type="match status" value="1"/>
</dbReference>
<dbReference type="Proteomes" id="UP001207930">
    <property type="component" value="Unassembled WGS sequence"/>
</dbReference>
<dbReference type="EMBL" id="JAPDDS010000006">
    <property type="protein sequence ID" value="MCW1885572.1"/>
    <property type="molecule type" value="Genomic_DNA"/>
</dbReference>
<evidence type="ECO:0000256" key="9">
    <source>
        <dbReference type="ARBA" id="ARBA00023167"/>
    </source>
</evidence>
<dbReference type="SUPFAM" id="SSF51730">
    <property type="entry name" value="FAD-linked oxidoreductase"/>
    <property type="match status" value="1"/>
</dbReference>
<dbReference type="EC" id="1.5.1.54" evidence="12"/>
<accession>A0ABT3FPS4</accession>
<evidence type="ECO:0000313" key="13">
    <source>
        <dbReference type="EMBL" id="MCW1885572.1"/>
    </source>
</evidence>
<evidence type="ECO:0000256" key="2">
    <source>
        <dbReference type="ARBA" id="ARBA00004777"/>
    </source>
</evidence>
<name>A0ABT3FPS4_9BACT</name>
<comment type="caution">
    <text evidence="13">The sequence shown here is derived from an EMBL/GenBank/DDBJ whole genome shotgun (WGS) entry which is preliminary data.</text>
</comment>